<evidence type="ECO:0000313" key="1">
    <source>
        <dbReference type="EMBL" id="TNH41263.1"/>
    </source>
</evidence>
<reference evidence="1 2" key="1">
    <citation type="submission" date="2019-06" db="EMBL/GenBank/DDBJ databases">
        <authorList>
            <person name="Li J."/>
        </authorList>
    </citation>
    <scope>NUCLEOTIDE SEQUENCE [LARGE SCALE GENOMIC DNA]</scope>
    <source>
        <strain evidence="1 2">CGMCC 1.8012</strain>
    </source>
</reference>
<proteinExistence type="predicted"/>
<keyword evidence="2" id="KW-1185">Reference proteome</keyword>
<gene>
    <name evidence="1" type="ORF">FHD67_00685</name>
</gene>
<name>A0A5C4RB86_9RHOB</name>
<protein>
    <submittedName>
        <fullName evidence="1">Uncharacterized protein</fullName>
    </submittedName>
</protein>
<dbReference type="EMBL" id="VDDC01000001">
    <property type="protein sequence ID" value="TNH41263.1"/>
    <property type="molecule type" value="Genomic_DNA"/>
</dbReference>
<evidence type="ECO:0000313" key="2">
    <source>
        <dbReference type="Proteomes" id="UP000304880"/>
    </source>
</evidence>
<dbReference type="Proteomes" id="UP000304880">
    <property type="component" value="Unassembled WGS sequence"/>
</dbReference>
<sequence>MKTAPDLALDMSYLRAVIDAADFIDNEAAGSDDTRLHGLVTTMIYLAAKMAEDVEAGVYKLADGKWTHAENVQAHQQC</sequence>
<dbReference type="AlphaFoldDB" id="A0A5C4RB86"/>
<dbReference type="RefSeq" id="WP_139597477.1">
    <property type="nucleotide sequence ID" value="NZ_VDDC01000001.1"/>
</dbReference>
<accession>A0A5C4RB86</accession>
<comment type="caution">
    <text evidence="1">The sequence shown here is derived from an EMBL/GenBank/DDBJ whole genome shotgun (WGS) entry which is preliminary data.</text>
</comment>
<organism evidence="1 2">
    <name type="scientific">Paracoccus haeundaensis</name>
    <dbReference type="NCBI Taxonomy" id="225362"/>
    <lineage>
        <taxon>Bacteria</taxon>
        <taxon>Pseudomonadati</taxon>
        <taxon>Pseudomonadota</taxon>
        <taxon>Alphaproteobacteria</taxon>
        <taxon>Rhodobacterales</taxon>
        <taxon>Paracoccaceae</taxon>
        <taxon>Paracoccus</taxon>
    </lineage>
</organism>